<evidence type="ECO:0000256" key="1">
    <source>
        <dbReference type="ARBA" id="ARBA00004141"/>
    </source>
</evidence>
<keyword evidence="3" id="KW-1003">Cell membrane</keyword>
<keyword evidence="6 7" id="KW-0472">Membrane</keyword>
<dbReference type="OrthoDB" id="3435874at2"/>
<name>A0A0N0XHM8_9NEIS</name>
<feature type="transmembrane region" description="Helical" evidence="7">
    <location>
        <begin position="228"/>
        <end position="249"/>
    </location>
</feature>
<comment type="caution">
    <text evidence="8">The sequence shown here is derived from an EMBL/GenBank/DDBJ whole genome shotgun (WGS) entry which is preliminary data.</text>
</comment>
<keyword evidence="5 7" id="KW-1133">Transmembrane helix</keyword>
<dbReference type="AlphaFoldDB" id="A0A0N0XHM8"/>
<dbReference type="RefSeq" id="WP_053938565.1">
    <property type="nucleotide sequence ID" value="NZ_LAQT01000010.1"/>
</dbReference>
<feature type="transmembrane region" description="Helical" evidence="7">
    <location>
        <begin position="282"/>
        <end position="307"/>
    </location>
</feature>
<evidence type="ECO:0000313" key="9">
    <source>
        <dbReference type="Proteomes" id="UP000037939"/>
    </source>
</evidence>
<feature type="transmembrane region" description="Helical" evidence="7">
    <location>
        <begin position="103"/>
        <end position="120"/>
    </location>
</feature>
<protein>
    <submittedName>
        <fullName evidence="8">Putative transporter YfdV</fullName>
    </submittedName>
</protein>
<dbReference type="STRING" id="857265.WG78_13230"/>
<dbReference type="Proteomes" id="UP000037939">
    <property type="component" value="Unassembled WGS sequence"/>
</dbReference>
<gene>
    <name evidence="8" type="ORF">WG78_13230</name>
</gene>
<dbReference type="GO" id="GO:0055085">
    <property type="term" value="P:transmembrane transport"/>
    <property type="evidence" value="ECO:0007669"/>
    <property type="project" value="InterPro"/>
</dbReference>
<evidence type="ECO:0000256" key="7">
    <source>
        <dbReference type="SAM" id="Phobius"/>
    </source>
</evidence>
<evidence type="ECO:0000256" key="2">
    <source>
        <dbReference type="ARBA" id="ARBA00022448"/>
    </source>
</evidence>
<feature type="transmembrane region" description="Helical" evidence="7">
    <location>
        <begin position="126"/>
        <end position="145"/>
    </location>
</feature>
<evidence type="ECO:0000313" key="8">
    <source>
        <dbReference type="EMBL" id="KPC52024.1"/>
    </source>
</evidence>
<comment type="subcellular location">
    <subcellularLocation>
        <location evidence="1">Membrane</location>
        <topology evidence="1">Multi-pass membrane protein</topology>
    </subcellularLocation>
</comment>
<feature type="transmembrane region" description="Helical" evidence="7">
    <location>
        <begin position="38"/>
        <end position="58"/>
    </location>
</feature>
<evidence type="ECO:0000256" key="3">
    <source>
        <dbReference type="ARBA" id="ARBA00022475"/>
    </source>
</evidence>
<keyword evidence="2" id="KW-0813">Transport</keyword>
<accession>A0A0N0XHM8</accession>
<dbReference type="PATRIC" id="fig|857265.3.peg.2724"/>
<keyword evidence="9" id="KW-1185">Reference proteome</keyword>
<feature type="transmembrane region" description="Helical" evidence="7">
    <location>
        <begin position="166"/>
        <end position="184"/>
    </location>
</feature>
<evidence type="ECO:0000256" key="6">
    <source>
        <dbReference type="ARBA" id="ARBA00023136"/>
    </source>
</evidence>
<feature type="transmembrane region" description="Helical" evidence="7">
    <location>
        <begin position="196"/>
        <end position="216"/>
    </location>
</feature>
<evidence type="ECO:0000256" key="5">
    <source>
        <dbReference type="ARBA" id="ARBA00022989"/>
    </source>
</evidence>
<dbReference type="EMBL" id="LAQT01000010">
    <property type="protein sequence ID" value="KPC52024.1"/>
    <property type="molecule type" value="Genomic_DNA"/>
</dbReference>
<sequence>MFAVIHAVLPVFALILAGYVCRRSGKLGPAASSELNRFVVWLGLPALLFDVTAASSWQQVWQPGFLLAFGAGSAAVFVITLLARLRQQRRLVDASIDSLSASYANTGFIGIPLCVLALGQDSLEPALLATLVVVCVLFGVAVVCIEVGLQTEKKLHHAVLKVVKALASNPLIVSPILGACWAATGQPLPSAVHTFMKLLGGAASPCALVALGLFLAQKQEGTRQGSMALVLAKLIIQPLVTWFLAFRVLHLPPLWANSALLLSALPTGTGPFMLAEFYRREAAVVSSVILVSTLGSLVTLSICLMYIS</sequence>
<reference evidence="8 9" key="1">
    <citation type="submission" date="2015-07" db="EMBL/GenBank/DDBJ databases">
        <title>Draft genome sequence of the Amantichitinum ursilacus IGB-41, a new chitin-degrading bacterium.</title>
        <authorList>
            <person name="Kirstahler P."/>
            <person name="Guenther M."/>
            <person name="Grumaz C."/>
            <person name="Rupp S."/>
            <person name="Zibek S."/>
            <person name="Sohn K."/>
        </authorList>
    </citation>
    <scope>NUCLEOTIDE SEQUENCE [LARGE SCALE GENOMIC DNA]</scope>
    <source>
        <strain evidence="8 9">IGB-41</strain>
    </source>
</reference>
<organism evidence="8 9">
    <name type="scientific">Amantichitinum ursilacus</name>
    <dbReference type="NCBI Taxonomy" id="857265"/>
    <lineage>
        <taxon>Bacteria</taxon>
        <taxon>Pseudomonadati</taxon>
        <taxon>Pseudomonadota</taxon>
        <taxon>Betaproteobacteria</taxon>
        <taxon>Neisseriales</taxon>
        <taxon>Chitinibacteraceae</taxon>
        <taxon>Amantichitinum</taxon>
    </lineage>
</organism>
<feature type="transmembrane region" description="Helical" evidence="7">
    <location>
        <begin position="6"/>
        <end position="22"/>
    </location>
</feature>
<dbReference type="InterPro" id="IPR004776">
    <property type="entry name" value="Mem_transp_PIN-like"/>
</dbReference>
<dbReference type="PANTHER" id="PTHR36838">
    <property type="entry name" value="AUXIN EFFLUX CARRIER FAMILY PROTEIN"/>
    <property type="match status" value="1"/>
</dbReference>
<evidence type="ECO:0000256" key="4">
    <source>
        <dbReference type="ARBA" id="ARBA00022692"/>
    </source>
</evidence>
<proteinExistence type="predicted"/>
<feature type="transmembrane region" description="Helical" evidence="7">
    <location>
        <begin position="64"/>
        <end position="83"/>
    </location>
</feature>
<keyword evidence="4 7" id="KW-0812">Transmembrane</keyword>
<dbReference type="GO" id="GO:0016020">
    <property type="term" value="C:membrane"/>
    <property type="evidence" value="ECO:0007669"/>
    <property type="project" value="UniProtKB-SubCell"/>
</dbReference>
<dbReference type="Pfam" id="PF03547">
    <property type="entry name" value="Mem_trans"/>
    <property type="match status" value="1"/>
</dbReference>
<dbReference type="PANTHER" id="PTHR36838:SF3">
    <property type="entry name" value="TRANSPORTER AUXIN EFFLUX CARRIER EC FAMILY"/>
    <property type="match status" value="1"/>
</dbReference>